<dbReference type="PANTHER" id="PTHR43401">
    <property type="entry name" value="L-THREONINE 3-DEHYDROGENASE"/>
    <property type="match status" value="1"/>
</dbReference>
<evidence type="ECO:0000256" key="1">
    <source>
        <dbReference type="ARBA" id="ARBA00022723"/>
    </source>
</evidence>
<dbReference type="CDD" id="cd08234">
    <property type="entry name" value="threonine_DH_like"/>
    <property type="match status" value="1"/>
</dbReference>
<keyword evidence="3" id="KW-0560">Oxidoreductase</keyword>
<dbReference type="InterPro" id="IPR050129">
    <property type="entry name" value="Zn_alcohol_dh"/>
</dbReference>
<dbReference type="PANTHER" id="PTHR43401:SF2">
    <property type="entry name" value="L-THREONINE 3-DEHYDROGENASE"/>
    <property type="match status" value="1"/>
</dbReference>
<feature type="domain" description="Alcohol dehydrogenase-like N-terminal" evidence="6">
    <location>
        <begin position="31"/>
        <end position="142"/>
    </location>
</feature>
<dbReference type="Gene3D" id="3.40.50.720">
    <property type="entry name" value="NAD(P)-binding Rossmann-like Domain"/>
    <property type="match status" value="1"/>
</dbReference>
<keyword evidence="8" id="KW-1185">Reference proteome</keyword>
<feature type="domain" description="Alcohol dehydrogenase-like C-terminal" evidence="5">
    <location>
        <begin position="181"/>
        <end position="305"/>
    </location>
</feature>
<dbReference type="SUPFAM" id="SSF51735">
    <property type="entry name" value="NAD(P)-binding Rossmann-fold domains"/>
    <property type="match status" value="1"/>
</dbReference>
<dbReference type="OrthoDB" id="5363962at2759"/>
<sequence>MSDYPTEMNSVFYTGPEKFEIRRVPVPKITDDEILLKVTLCGVCGTDQHIHEGEFMSKFPLIPGHEAVGVIHAVGKNVKGLNVGDHAAADVCNSCQDLGLTMCHYCKRGEPLFCENFSAKGVAMDGGFAEFVTYNQSKVFKYSNISDEEATLLEPASCAIHGLDKLKPKVGAEVLLLGAGPTGLCMAQLLKLNGAAKVVIAANDGMKMDIAEKLNCGDEYVRLKRGGGEDTEAQWKKIKEDYPHGFDCVIECTGVESLVDRSIDFVRRGGSLMVYGVYANKARVHWSPTKIFSDEINIIGSFSQFYCFGRAIQYLDSGKLNVKGMVTNVFDLKDFQKALDCMSSRQALKIAIRPHA</sequence>
<comment type="similarity">
    <text evidence="4">Belongs to the zinc-containing alcohol dehydrogenase family.</text>
</comment>
<evidence type="ECO:0000259" key="5">
    <source>
        <dbReference type="Pfam" id="PF00107"/>
    </source>
</evidence>
<proteinExistence type="inferred from homology"/>
<evidence type="ECO:0000259" key="6">
    <source>
        <dbReference type="Pfam" id="PF08240"/>
    </source>
</evidence>
<dbReference type="Proteomes" id="UP000812966">
    <property type="component" value="Unassembled WGS sequence"/>
</dbReference>
<dbReference type="Pfam" id="PF00107">
    <property type="entry name" value="ADH_zinc_N"/>
    <property type="match status" value="1"/>
</dbReference>
<comment type="caution">
    <text evidence="7">The sequence shown here is derived from an EMBL/GenBank/DDBJ whole genome shotgun (WGS) entry which is preliminary data.</text>
</comment>
<protein>
    <submittedName>
        <fullName evidence="7">Uncharacterized protein</fullName>
    </submittedName>
</protein>
<dbReference type="InterPro" id="IPR013149">
    <property type="entry name" value="ADH-like_C"/>
</dbReference>
<dbReference type="GO" id="GO:0016491">
    <property type="term" value="F:oxidoreductase activity"/>
    <property type="evidence" value="ECO:0007669"/>
    <property type="project" value="UniProtKB-KW"/>
</dbReference>
<organism evidence="7 8">
    <name type="scientific">Filobasidium floriforme</name>
    <dbReference type="NCBI Taxonomy" id="5210"/>
    <lineage>
        <taxon>Eukaryota</taxon>
        <taxon>Fungi</taxon>
        <taxon>Dikarya</taxon>
        <taxon>Basidiomycota</taxon>
        <taxon>Agaricomycotina</taxon>
        <taxon>Tremellomycetes</taxon>
        <taxon>Filobasidiales</taxon>
        <taxon>Filobasidiaceae</taxon>
        <taxon>Filobasidium</taxon>
    </lineage>
</organism>
<dbReference type="Gene3D" id="3.90.180.10">
    <property type="entry name" value="Medium-chain alcohol dehydrogenases, catalytic domain"/>
    <property type="match status" value="1"/>
</dbReference>
<reference evidence="7" key="1">
    <citation type="submission" date="2020-04" db="EMBL/GenBank/DDBJ databases">
        <title>Analysis of mating type loci in Filobasidium floriforme.</title>
        <authorList>
            <person name="Nowrousian M."/>
        </authorList>
    </citation>
    <scope>NUCLEOTIDE SEQUENCE</scope>
    <source>
        <strain evidence="7">CBS 6242</strain>
    </source>
</reference>
<dbReference type="InterPro" id="IPR036291">
    <property type="entry name" value="NAD(P)-bd_dom_sf"/>
</dbReference>
<dbReference type="GO" id="GO:0008270">
    <property type="term" value="F:zinc ion binding"/>
    <property type="evidence" value="ECO:0007669"/>
    <property type="project" value="InterPro"/>
</dbReference>
<keyword evidence="1 4" id="KW-0479">Metal-binding</keyword>
<dbReference type="SUPFAM" id="SSF50129">
    <property type="entry name" value="GroES-like"/>
    <property type="match status" value="1"/>
</dbReference>
<evidence type="ECO:0000313" key="7">
    <source>
        <dbReference type="EMBL" id="KAG7529785.1"/>
    </source>
</evidence>
<evidence type="ECO:0000256" key="4">
    <source>
        <dbReference type="RuleBase" id="RU361277"/>
    </source>
</evidence>
<evidence type="ECO:0000256" key="2">
    <source>
        <dbReference type="ARBA" id="ARBA00022833"/>
    </source>
</evidence>
<dbReference type="InterPro" id="IPR002328">
    <property type="entry name" value="ADH_Zn_CS"/>
</dbReference>
<evidence type="ECO:0000313" key="8">
    <source>
        <dbReference type="Proteomes" id="UP000812966"/>
    </source>
</evidence>
<gene>
    <name evidence="7" type="ORF">FFLO_05425</name>
</gene>
<dbReference type="AlphaFoldDB" id="A0A8K0NN85"/>
<comment type="cofactor">
    <cofactor evidence="4">
        <name>Zn(2+)</name>
        <dbReference type="ChEBI" id="CHEBI:29105"/>
    </cofactor>
</comment>
<dbReference type="EMBL" id="JABELV010000136">
    <property type="protein sequence ID" value="KAG7529785.1"/>
    <property type="molecule type" value="Genomic_DNA"/>
</dbReference>
<evidence type="ECO:0000256" key="3">
    <source>
        <dbReference type="ARBA" id="ARBA00023002"/>
    </source>
</evidence>
<name>A0A8K0NN85_9TREE</name>
<dbReference type="InterPro" id="IPR013154">
    <property type="entry name" value="ADH-like_N"/>
</dbReference>
<accession>A0A8K0NN85</accession>
<dbReference type="PROSITE" id="PS00059">
    <property type="entry name" value="ADH_ZINC"/>
    <property type="match status" value="1"/>
</dbReference>
<keyword evidence="2 4" id="KW-0862">Zinc</keyword>
<dbReference type="Pfam" id="PF08240">
    <property type="entry name" value="ADH_N"/>
    <property type="match status" value="1"/>
</dbReference>
<dbReference type="InterPro" id="IPR011032">
    <property type="entry name" value="GroES-like_sf"/>
</dbReference>